<dbReference type="AlphaFoldDB" id="A0A8H7HCG1"/>
<comment type="caution">
    <text evidence="1">The sequence shown here is derived from an EMBL/GenBank/DDBJ whole genome shotgun (WGS) entry which is preliminary data.</text>
</comment>
<dbReference type="Proteomes" id="UP000650582">
    <property type="component" value="Unassembled WGS sequence"/>
</dbReference>
<sequence>MSHEPNPALEAALGGIKTRVIERHEAINQAHVQNEESADQQIVADFRNAASACPPEHPGPKAKENFESIATQYERCPTRDDRDRLLYEVAPVVLKHHVVIANLVAAVACISLTFITPETTMIGAMGESITGNSIDSDPSDGMHKVIYDTDDNGIPDHEAWADDDTNEQIGESKEVGALDSIMDIISSIFS</sequence>
<organism evidence="1 2">
    <name type="scientific">Rhizoctonia solani</name>
    <dbReference type="NCBI Taxonomy" id="456999"/>
    <lineage>
        <taxon>Eukaryota</taxon>
        <taxon>Fungi</taxon>
        <taxon>Dikarya</taxon>
        <taxon>Basidiomycota</taxon>
        <taxon>Agaricomycotina</taxon>
        <taxon>Agaricomycetes</taxon>
        <taxon>Cantharellales</taxon>
        <taxon>Ceratobasidiaceae</taxon>
        <taxon>Rhizoctonia</taxon>
    </lineage>
</organism>
<protein>
    <submittedName>
        <fullName evidence="1">Uncharacterized protein</fullName>
    </submittedName>
</protein>
<accession>A0A8H7HCG1</accession>
<name>A0A8H7HCG1_9AGAM</name>
<evidence type="ECO:0000313" key="2">
    <source>
        <dbReference type="Proteomes" id="UP000650582"/>
    </source>
</evidence>
<proteinExistence type="predicted"/>
<evidence type="ECO:0000313" key="1">
    <source>
        <dbReference type="EMBL" id="KAF8681407.1"/>
    </source>
</evidence>
<gene>
    <name evidence="1" type="ORF">RHS04_02930</name>
</gene>
<reference evidence="1" key="1">
    <citation type="submission" date="2020-09" db="EMBL/GenBank/DDBJ databases">
        <title>Comparative genome analyses of four rice-infecting Rhizoctonia solani isolates reveal extensive enrichment of homogalacturonan modification genes.</title>
        <authorList>
            <person name="Lee D.-Y."/>
            <person name="Jeon J."/>
            <person name="Kim K.-T."/>
            <person name="Cheong K."/>
            <person name="Song H."/>
            <person name="Choi G."/>
            <person name="Ko J."/>
            <person name="Opiyo S.O."/>
            <person name="Zuo S."/>
            <person name="Madhav S."/>
            <person name="Lee Y.-H."/>
            <person name="Wang G.-L."/>
        </authorList>
    </citation>
    <scope>NUCLEOTIDE SEQUENCE</scope>
    <source>
        <strain evidence="1">AG1-IA YN-7</strain>
    </source>
</reference>
<dbReference type="EMBL" id="JACYCC010000036">
    <property type="protein sequence ID" value="KAF8681407.1"/>
    <property type="molecule type" value="Genomic_DNA"/>
</dbReference>